<accession>A0ABZ3C4L7</accession>
<sequence>MPHDGDAWRESLAKLDEQARDEHGCRFHELARETQIAVLHGIQQLAPDPWRGLPAGRVWSLWTRYACTAFYAHPWAWQEMGFTGPAYPRGYKNLGVDRREPFEVADARPDLDPTRVPTAADSASESGRAPAQNWTT</sequence>
<dbReference type="EMBL" id="CP115965">
    <property type="protein sequence ID" value="WZW97719.1"/>
    <property type="molecule type" value="Genomic_DNA"/>
</dbReference>
<dbReference type="RefSeq" id="WP_342372024.1">
    <property type="nucleotide sequence ID" value="NZ_CP115965.1"/>
</dbReference>
<dbReference type="InterPro" id="IPR027056">
    <property type="entry name" value="Gluconate_2DH_su3"/>
</dbReference>
<keyword evidence="3" id="KW-1185">Reference proteome</keyword>
<reference evidence="2 3" key="1">
    <citation type="journal article" date="2023" name="Environ Microbiome">
        <title>A coral-associated actinobacterium mitigates coral bleaching under heat stress.</title>
        <authorList>
            <person name="Li J."/>
            <person name="Zou Y."/>
            <person name="Li Q."/>
            <person name="Zhang J."/>
            <person name="Bourne D.G."/>
            <person name="Lyu Y."/>
            <person name="Liu C."/>
            <person name="Zhang S."/>
        </authorList>
    </citation>
    <scope>NUCLEOTIDE SEQUENCE [LARGE SCALE GENOMIC DNA]</scope>
    <source>
        <strain evidence="2 3">SCSIO 13291</strain>
    </source>
</reference>
<feature type="region of interest" description="Disordered" evidence="1">
    <location>
        <begin position="103"/>
        <end position="136"/>
    </location>
</feature>
<evidence type="ECO:0000313" key="3">
    <source>
        <dbReference type="Proteomes" id="UP001434337"/>
    </source>
</evidence>
<name>A0ABZ3C4L7_9ACTN</name>
<dbReference type="Pfam" id="PF13618">
    <property type="entry name" value="Gluconate_2-dh3"/>
    <property type="match status" value="1"/>
</dbReference>
<gene>
    <name evidence="2" type="ORF">PCC79_12525</name>
</gene>
<proteinExistence type="predicted"/>
<organism evidence="2 3">
    <name type="scientific">Propioniciclava soli</name>
    <dbReference type="NCBI Taxonomy" id="2775081"/>
    <lineage>
        <taxon>Bacteria</taxon>
        <taxon>Bacillati</taxon>
        <taxon>Actinomycetota</taxon>
        <taxon>Actinomycetes</taxon>
        <taxon>Propionibacteriales</taxon>
        <taxon>Propionibacteriaceae</taxon>
        <taxon>Propioniciclava</taxon>
    </lineage>
</organism>
<evidence type="ECO:0000256" key="1">
    <source>
        <dbReference type="SAM" id="MobiDB-lite"/>
    </source>
</evidence>
<feature type="compositionally biased region" description="Basic and acidic residues" evidence="1">
    <location>
        <begin position="103"/>
        <end position="113"/>
    </location>
</feature>
<protein>
    <submittedName>
        <fullName evidence="2">Gluconate 2-dehydrogenase subunit 3 family protein</fullName>
    </submittedName>
</protein>
<dbReference type="Proteomes" id="UP001434337">
    <property type="component" value="Chromosome"/>
</dbReference>
<evidence type="ECO:0000313" key="2">
    <source>
        <dbReference type="EMBL" id="WZW97719.1"/>
    </source>
</evidence>